<organism evidence="1 2">
    <name type="scientific">Panagrolaimus sp. ES5</name>
    <dbReference type="NCBI Taxonomy" id="591445"/>
    <lineage>
        <taxon>Eukaryota</taxon>
        <taxon>Metazoa</taxon>
        <taxon>Ecdysozoa</taxon>
        <taxon>Nematoda</taxon>
        <taxon>Chromadorea</taxon>
        <taxon>Rhabditida</taxon>
        <taxon>Tylenchina</taxon>
        <taxon>Panagrolaimomorpha</taxon>
        <taxon>Panagrolaimoidea</taxon>
        <taxon>Panagrolaimidae</taxon>
        <taxon>Panagrolaimus</taxon>
    </lineage>
</organism>
<dbReference type="Proteomes" id="UP000887579">
    <property type="component" value="Unplaced"/>
</dbReference>
<protein>
    <submittedName>
        <fullName evidence="2">SANT domain-containing protein</fullName>
    </submittedName>
</protein>
<reference evidence="2" key="1">
    <citation type="submission" date="2022-11" db="UniProtKB">
        <authorList>
            <consortium name="WormBaseParasite"/>
        </authorList>
    </citation>
    <scope>IDENTIFICATION</scope>
</reference>
<proteinExistence type="predicted"/>
<evidence type="ECO:0000313" key="2">
    <source>
        <dbReference type="WBParaSite" id="ES5_v2.g15057.t1"/>
    </source>
</evidence>
<evidence type="ECO:0000313" key="1">
    <source>
        <dbReference type="Proteomes" id="UP000887579"/>
    </source>
</evidence>
<dbReference type="WBParaSite" id="ES5_v2.g15057.t1">
    <property type="protein sequence ID" value="ES5_v2.g15057.t1"/>
    <property type="gene ID" value="ES5_v2.g15057"/>
</dbReference>
<name>A0AC34FCF7_9BILA</name>
<sequence>MPSQLDSFISQLVCPQIKADPFRRVSPVKESALVLVEFCQVLGPKPVKWYPEDVKTFNFDQIALWLMSAENEHGSTVKIFNQQLGIYAIIQYSTLLDITARAFQRPFALAFICGEEISPELSKRFAELQPNIFNPLLTCNRQMFTNLTEQMVHLAQSIEADDFNKFYAIASDDEPTPEMSKRLHELAQQVKRTSPRLKNAYSVLSCHNDSSCLCGSTTEDFKIFFPLLGQSTAADLMPLFYICPCSVHGFDERFEETYQLLTEKRDNLGGLYVCNIPIIDKSNKTGINSLSSIRSNMKFEYSNTLISLNKVFHHLLFAILSGDRIVAFASNERRSTLVDVLKKFCLLRPMKIHEEYIVYENEADFFLDANKFQIAGIISTRSESAKCMTKPDYTKLSTKIDLNNQKLMCRHYNGQLLKPFARLSFPSDQALISYVAYVLTNISRLAILANNSSLEKVLNDFKLPSDDQLILENILIEMNFEKFGTLLKARNEPEPKLMSFTFDDLETPSTSSQIPEIIVKKEPEPPPKVTIQLGPTTRSLAVKKLSECINEDGGLDGHSHADDDHENDDHELDPTQTCSENVVAEDEIKHVPKKNQVWSSSETNKFFQGLKEHGKNFELISQFMAKYKIKRDRVQIQKYYFNTFKAYRAVTKLSEDDFKNIPRDAKELFIIINGCEWKSKTLGAKICQESFKQLLLNGTVTVKLKNRKILLKTPTCKALRQFFKYDEKFANIPRQLGIKLTPNNYRDKDYVISCEQNPYLYVKLDMNDSLIDCCSFTDFSLKHDVLTEGLSHENVENVSALHLYLITGMQSELAFSYQVLNLPKPPPSVWDLFVSFVKRDYLWYGTDYMVHGTTHAFRKRKKLHQKKKRRESVEANNKEEDTAIVEDEMLGFLEQWNSMSKTSATLNQPETEQQQPSEPQPSTSTPPVTVLPGNISMPPPPLLPSSSSVTEPSSHHPAVVRPSVASLIARPRSIINRKRKVVDTQTPTIISATSTVPSHISTSQPTDFSFLNPSAPSTSSPTCIRKEIALTVTNEHTSNTLDHTIDGSSLQRALTDEFSNQLGLMAQQNSVDYCRQFEDFVNYFQSPKKASKLQ</sequence>
<accession>A0AC34FCF7</accession>